<dbReference type="SMART" id="SM00060">
    <property type="entry name" value="FN3"/>
    <property type="match status" value="1"/>
</dbReference>
<dbReference type="SUPFAM" id="SSF49265">
    <property type="entry name" value="Fibronectin type III"/>
    <property type="match status" value="1"/>
</dbReference>
<name>A0A7D6GTV9_9EURY</name>
<evidence type="ECO:0000313" key="3">
    <source>
        <dbReference type="EMBL" id="QLK25404.1"/>
    </source>
</evidence>
<feature type="compositionally biased region" description="Polar residues" evidence="1">
    <location>
        <begin position="18"/>
        <end position="35"/>
    </location>
</feature>
<evidence type="ECO:0000313" key="4">
    <source>
        <dbReference type="Proteomes" id="UP000510869"/>
    </source>
</evidence>
<dbReference type="CDD" id="cd00063">
    <property type="entry name" value="FN3"/>
    <property type="match status" value="1"/>
</dbReference>
<dbReference type="InterPro" id="IPR036116">
    <property type="entry name" value="FN3_sf"/>
</dbReference>
<organism evidence="3 4">
    <name type="scientific">Natrinema zhouii</name>
    <dbReference type="NCBI Taxonomy" id="1710539"/>
    <lineage>
        <taxon>Archaea</taxon>
        <taxon>Methanobacteriati</taxon>
        <taxon>Methanobacteriota</taxon>
        <taxon>Stenosarchaea group</taxon>
        <taxon>Halobacteria</taxon>
        <taxon>Halobacteriales</taxon>
        <taxon>Natrialbaceae</taxon>
        <taxon>Natrinema</taxon>
    </lineage>
</organism>
<evidence type="ECO:0000259" key="2">
    <source>
        <dbReference type="PROSITE" id="PS50853"/>
    </source>
</evidence>
<feature type="compositionally biased region" description="Polar residues" evidence="1">
    <location>
        <begin position="52"/>
        <end position="62"/>
    </location>
</feature>
<dbReference type="Gene3D" id="2.60.40.10">
    <property type="entry name" value="Immunoglobulins"/>
    <property type="match status" value="1"/>
</dbReference>
<feature type="region of interest" description="Disordered" evidence="1">
    <location>
        <begin position="1"/>
        <end position="74"/>
    </location>
</feature>
<reference evidence="3 4" key="1">
    <citation type="submission" date="2020-07" db="EMBL/GenBank/DDBJ databases">
        <title>Natrinema (YPL30) sp. nov. and Haloterrigena xxxxxx (YPL8) sp. nov., isolated from a salt mine.</title>
        <authorList>
            <person name="Cui H."/>
        </authorList>
    </citation>
    <scope>NUCLEOTIDE SEQUENCE [LARGE SCALE GENOMIC DNA]</scope>
    <source>
        <strain evidence="3 4">YPL13</strain>
    </source>
</reference>
<dbReference type="Proteomes" id="UP000510869">
    <property type="component" value="Chromosome"/>
</dbReference>
<evidence type="ECO:0000256" key="1">
    <source>
        <dbReference type="SAM" id="MobiDB-lite"/>
    </source>
</evidence>
<dbReference type="EMBL" id="CP059154">
    <property type="protein sequence ID" value="QLK25404.1"/>
    <property type="molecule type" value="Genomic_DNA"/>
</dbReference>
<dbReference type="Pfam" id="PF00041">
    <property type="entry name" value="fn3"/>
    <property type="match status" value="1"/>
</dbReference>
<dbReference type="InterPro" id="IPR013783">
    <property type="entry name" value="Ig-like_fold"/>
</dbReference>
<dbReference type="InterPro" id="IPR003961">
    <property type="entry name" value="FN3_dom"/>
</dbReference>
<feature type="domain" description="Fibronectin type-III" evidence="2">
    <location>
        <begin position="67"/>
        <end position="146"/>
    </location>
</feature>
<feature type="compositionally biased region" description="Basic and acidic residues" evidence="1">
    <location>
        <begin position="37"/>
        <end position="50"/>
    </location>
</feature>
<accession>A0A7D6GTV9</accession>
<protein>
    <submittedName>
        <fullName evidence="3">Fibronectin type III domain-containing protein</fullName>
    </submittedName>
</protein>
<proteinExistence type="predicted"/>
<keyword evidence="4" id="KW-1185">Reference proteome</keyword>
<sequence length="146" mass="15809">MNDNNSEGEFTLHRDGSQIATLDFSETQYTDTGTTADGEKYDYTLERDTGDATASSGVSSAMTELPAPTSLSADAVSTTEVDLSWTATHNNGDTRVEYRESDAGSWTTFSTISRNTEAETVTGLLNGEQYDARVVAQTDHTETEDQ</sequence>
<gene>
    <name evidence="3" type="ORF">HYG81_15120</name>
</gene>
<dbReference type="OrthoDB" id="241852at2157"/>
<dbReference type="AlphaFoldDB" id="A0A7D6GTV9"/>
<dbReference type="PROSITE" id="PS50853">
    <property type="entry name" value="FN3"/>
    <property type="match status" value="1"/>
</dbReference>